<gene>
    <name evidence="1" type="ORF">BPAG_LOCUS94</name>
</gene>
<protein>
    <submittedName>
        <fullName evidence="1 3">Uncharacterized protein</fullName>
    </submittedName>
</protein>
<evidence type="ECO:0000313" key="2">
    <source>
        <dbReference type="Proteomes" id="UP000278627"/>
    </source>
</evidence>
<evidence type="ECO:0000313" key="3">
    <source>
        <dbReference type="WBParaSite" id="BPAG_0000009301-mRNA-1"/>
    </source>
</evidence>
<name>A0A0N4SWS3_BRUPA</name>
<dbReference type="Proteomes" id="UP000278627">
    <property type="component" value="Unassembled WGS sequence"/>
</dbReference>
<keyword evidence="2" id="KW-1185">Reference proteome</keyword>
<reference evidence="3" key="1">
    <citation type="submission" date="2017-02" db="UniProtKB">
        <authorList>
            <consortium name="WormBaseParasite"/>
        </authorList>
    </citation>
    <scope>IDENTIFICATION</scope>
</reference>
<evidence type="ECO:0000313" key="1">
    <source>
        <dbReference type="EMBL" id="VDN81280.1"/>
    </source>
</evidence>
<accession>A0A0N4SWS3</accession>
<dbReference type="EMBL" id="UZAD01000003">
    <property type="protein sequence ID" value="VDN81280.1"/>
    <property type="molecule type" value="Genomic_DNA"/>
</dbReference>
<sequence>MSLNSEVFDVSPHNLFYVARKMRQKCTLLCATWHEIEIGNTTDEKRKGRTMDSGVEQG</sequence>
<dbReference type="AlphaFoldDB" id="A0A0N4SWS3"/>
<dbReference type="WBParaSite" id="BPAG_0000009301-mRNA-1">
    <property type="protein sequence ID" value="BPAG_0000009301-mRNA-1"/>
    <property type="gene ID" value="BPAG_0000009301"/>
</dbReference>
<organism evidence="3">
    <name type="scientific">Brugia pahangi</name>
    <name type="common">Filarial nematode worm</name>
    <dbReference type="NCBI Taxonomy" id="6280"/>
    <lineage>
        <taxon>Eukaryota</taxon>
        <taxon>Metazoa</taxon>
        <taxon>Ecdysozoa</taxon>
        <taxon>Nematoda</taxon>
        <taxon>Chromadorea</taxon>
        <taxon>Rhabditida</taxon>
        <taxon>Spirurina</taxon>
        <taxon>Spiruromorpha</taxon>
        <taxon>Filarioidea</taxon>
        <taxon>Onchocercidae</taxon>
        <taxon>Brugia</taxon>
    </lineage>
</organism>
<reference evidence="1 2" key="2">
    <citation type="submission" date="2018-11" db="EMBL/GenBank/DDBJ databases">
        <authorList>
            <consortium name="Pathogen Informatics"/>
        </authorList>
    </citation>
    <scope>NUCLEOTIDE SEQUENCE [LARGE SCALE GENOMIC DNA]</scope>
</reference>
<proteinExistence type="predicted"/>